<accession>A0A9Q3YL00</accession>
<dbReference type="AlphaFoldDB" id="A0A9Q3YL00"/>
<feature type="domain" description="Sialidase" evidence="1">
    <location>
        <begin position="61"/>
        <end position="389"/>
    </location>
</feature>
<dbReference type="SUPFAM" id="SSF50939">
    <property type="entry name" value="Sialidases"/>
    <property type="match status" value="1"/>
</dbReference>
<name>A0A9Q3YL00_9GAMM</name>
<gene>
    <name evidence="2" type="ORF">LL252_01800</name>
</gene>
<proteinExistence type="predicted"/>
<evidence type="ECO:0000259" key="1">
    <source>
        <dbReference type="Pfam" id="PF13088"/>
    </source>
</evidence>
<dbReference type="PANTHER" id="PTHR43752">
    <property type="entry name" value="BNR/ASP-BOX REPEAT FAMILY PROTEIN"/>
    <property type="match status" value="1"/>
</dbReference>
<protein>
    <submittedName>
        <fullName evidence="2">Exo-alpha-sialidase</fullName>
    </submittedName>
</protein>
<reference evidence="2" key="1">
    <citation type="submission" date="2021-10" db="EMBL/GenBank/DDBJ databases">
        <title>The diversity and Nitrogen Metabolism of Culturable Nitrate-Utilizing Bacteria Within the Oxygen Minimum Zone of the Changjiang (Yangtze River)Estuary.</title>
        <authorList>
            <person name="Zhang D."/>
            <person name="Zheng J."/>
            <person name="Liu S."/>
            <person name="He W."/>
        </authorList>
    </citation>
    <scope>NUCLEOTIDE SEQUENCE</scope>
    <source>
        <strain evidence="2">FXH-223</strain>
    </source>
</reference>
<dbReference type="EMBL" id="JAJGNA010000001">
    <property type="protein sequence ID" value="MCC4307292.1"/>
    <property type="molecule type" value="Genomic_DNA"/>
</dbReference>
<comment type="caution">
    <text evidence="2">The sequence shown here is derived from an EMBL/GenBank/DDBJ whole genome shotgun (WGS) entry which is preliminary data.</text>
</comment>
<dbReference type="Gene3D" id="2.120.10.10">
    <property type="match status" value="1"/>
</dbReference>
<evidence type="ECO:0000313" key="2">
    <source>
        <dbReference type="EMBL" id="MCC4307292.1"/>
    </source>
</evidence>
<dbReference type="InterPro" id="IPR011040">
    <property type="entry name" value="Sialidase"/>
</dbReference>
<sequence length="413" mass="46553">MLVAAFLVTLPEHEERVDEPAFRTDYVRGHDNLDGRWQMRFASDAETPLVHAASMVELPDGRLRAFWFAGSAEGAEDVGIHSAVFDPRRSRWSEEERVVTREQIRRQWGRHVRKLGNAVPVLDDDGRMRLFVVAVSFGGWAASRLVVLDSHDLGATWTFDEALTTSPFLNISTLVKTPPIHYQDGTVGLPVYHEMVGKFGEILRLDRDNHIVDKERIGHGRKAIQPLVLVDGPKRATALLRNESEDDQGRLYRSDTGDGGNDWTPLYGSKLINPSAAVGGVVLSPGHWLVVANCNAYERDDLCVHETFDSGRTWSDRLFFHNREAWREGRVEETAFLGMIDEEVADTLNAENPALLRRRVDHNKCARDGCEFQYDYPYVLQASNGDVHILYTWNKTAIRHAWLPAGDGQGDKG</sequence>
<dbReference type="InterPro" id="IPR036278">
    <property type="entry name" value="Sialidase_sf"/>
</dbReference>
<dbReference type="Pfam" id="PF13088">
    <property type="entry name" value="BNR_2"/>
    <property type="match status" value="1"/>
</dbReference>
<dbReference type="RefSeq" id="WP_410170366.1">
    <property type="nucleotide sequence ID" value="NZ_JADDOL010000003.1"/>
</dbReference>
<dbReference type="CDD" id="cd15482">
    <property type="entry name" value="Sialidase_non-viral"/>
    <property type="match status" value="1"/>
</dbReference>
<dbReference type="PANTHER" id="PTHR43752:SF2">
    <property type="entry name" value="BNR_ASP-BOX REPEAT FAMILY PROTEIN"/>
    <property type="match status" value="1"/>
</dbReference>
<keyword evidence="3" id="KW-1185">Reference proteome</keyword>
<dbReference type="Proteomes" id="UP001108027">
    <property type="component" value="Unassembled WGS sequence"/>
</dbReference>
<evidence type="ECO:0000313" key="3">
    <source>
        <dbReference type="Proteomes" id="UP001108027"/>
    </source>
</evidence>
<organism evidence="2 3">
    <name type="scientific">Alloalcanivorax marinus</name>
    <dbReference type="NCBI Taxonomy" id="1177169"/>
    <lineage>
        <taxon>Bacteria</taxon>
        <taxon>Pseudomonadati</taxon>
        <taxon>Pseudomonadota</taxon>
        <taxon>Gammaproteobacteria</taxon>
        <taxon>Oceanospirillales</taxon>
        <taxon>Alcanivoracaceae</taxon>
        <taxon>Alloalcanivorax</taxon>
    </lineage>
</organism>